<comment type="caution">
    <text evidence="1">The sequence shown here is derived from an EMBL/GenBank/DDBJ whole genome shotgun (WGS) entry which is preliminary data.</text>
</comment>
<accession>A0ABV2GLN8</accession>
<keyword evidence="2" id="KW-1185">Reference proteome</keyword>
<evidence type="ECO:0000313" key="1">
    <source>
        <dbReference type="EMBL" id="MET3579216.1"/>
    </source>
</evidence>
<dbReference type="RefSeq" id="WP_354490412.1">
    <property type="nucleotide sequence ID" value="NZ_JBEPMC010000003.1"/>
</dbReference>
<sequence length="52" mass="6066">MNPAPSFSLSPDYQRLQALIGAWRDEEEVSADDLRLPHSYTYTVWPLQENEK</sequence>
<reference evidence="1 2" key="1">
    <citation type="submission" date="2024-06" db="EMBL/GenBank/DDBJ databases">
        <title>Genomic Encyclopedia of Type Strains, Phase IV (KMG-IV): sequencing the most valuable type-strain genomes for metagenomic binning, comparative biology and taxonomic classification.</title>
        <authorList>
            <person name="Goeker M."/>
        </authorList>
    </citation>
    <scope>NUCLEOTIDE SEQUENCE [LARGE SCALE GENOMIC DNA]</scope>
    <source>
        <strain evidence="1 2">DSM 100022</strain>
    </source>
</reference>
<proteinExistence type="predicted"/>
<dbReference type="EMBL" id="JBEPMC010000003">
    <property type="protein sequence ID" value="MET3579216.1"/>
    <property type="molecule type" value="Genomic_DNA"/>
</dbReference>
<protein>
    <submittedName>
        <fullName evidence="1">Uncharacterized protein</fullName>
    </submittedName>
</protein>
<dbReference type="Proteomes" id="UP001549204">
    <property type="component" value="Unassembled WGS sequence"/>
</dbReference>
<organism evidence="1 2">
    <name type="scientific">Mesorhizobium robiniae</name>
    <dbReference type="NCBI Taxonomy" id="559315"/>
    <lineage>
        <taxon>Bacteria</taxon>
        <taxon>Pseudomonadati</taxon>
        <taxon>Pseudomonadota</taxon>
        <taxon>Alphaproteobacteria</taxon>
        <taxon>Hyphomicrobiales</taxon>
        <taxon>Phyllobacteriaceae</taxon>
        <taxon>Mesorhizobium</taxon>
    </lineage>
</organism>
<gene>
    <name evidence="1" type="ORF">ABID19_002241</name>
</gene>
<name>A0ABV2GLN8_9HYPH</name>
<evidence type="ECO:0000313" key="2">
    <source>
        <dbReference type="Proteomes" id="UP001549204"/>
    </source>
</evidence>